<proteinExistence type="predicted"/>
<gene>
    <name evidence="1" type="ORF">LTR37_010298</name>
</gene>
<name>A0ACC3N6Y7_9PEZI</name>
<accession>A0ACC3N6Y7</accession>
<evidence type="ECO:0000313" key="1">
    <source>
        <dbReference type="EMBL" id="KAK3710455.1"/>
    </source>
</evidence>
<evidence type="ECO:0000313" key="2">
    <source>
        <dbReference type="Proteomes" id="UP001281147"/>
    </source>
</evidence>
<reference evidence="1" key="1">
    <citation type="submission" date="2023-07" db="EMBL/GenBank/DDBJ databases">
        <title>Black Yeasts Isolated from many extreme environments.</title>
        <authorList>
            <person name="Coleine C."/>
            <person name="Stajich J.E."/>
            <person name="Selbmann L."/>
        </authorList>
    </citation>
    <scope>NUCLEOTIDE SEQUENCE</scope>
    <source>
        <strain evidence="1">CCFEE 5714</strain>
    </source>
</reference>
<organism evidence="1 2">
    <name type="scientific">Vermiconidia calcicola</name>
    <dbReference type="NCBI Taxonomy" id="1690605"/>
    <lineage>
        <taxon>Eukaryota</taxon>
        <taxon>Fungi</taxon>
        <taxon>Dikarya</taxon>
        <taxon>Ascomycota</taxon>
        <taxon>Pezizomycotina</taxon>
        <taxon>Dothideomycetes</taxon>
        <taxon>Dothideomycetidae</taxon>
        <taxon>Mycosphaerellales</taxon>
        <taxon>Extremaceae</taxon>
        <taxon>Vermiconidia</taxon>
    </lineage>
</organism>
<comment type="caution">
    <text evidence="1">The sequence shown here is derived from an EMBL/GenBank/DDBJ whole genome shotgun (WGS) entry which is preliminary data.</text>
</comment>
<protein>
    <submittedName>
        <fullName evidence="1">Uncharacterized protein</fullName>
    </submittedName>
</protein>
<dbReference type="EMBL" id="JAUTXU010000084">
    <property type="protein sequence ID" value="KAK3710455.1"/>
    <property type="molecule type" value="Genomic_DNA"/>
</dbReference>
<dbReference type="Proteomes" id="UP001281147">
    <property type="component" value="Unassembled WGS sequence"/>
</dbReference>
<keyword evidence="2" id="KW-1185">Reference proteome</keyword>
<sequence>MAAHNDPKLLYAIHGIKAYHIQNGEEQSLTPSGPQTLSLLMVPTNSPYADPTTSTLPSDAPDEDFYLHLNLPPELDLPLPATTQIYHQPPSSYLIPRWDMGPDAGAFTKIEFPRIGYGATQEDVDTFETILAQCTAFLERAKPPLPGRSGEKGEKAGFADKGFGNTYYNPADYAPGGRHSDSKSGAHAGQIVLVDEDDGSVVDELGGEAKVHEDPRLKAGSKDPVEVQVSADGQRIDVRPVSEEYLRMARHPAYKDSSLVQNAATASRLIVTSSSYIGNVLASGADSFAQKTKPNAKPMEFSPAAHSRVRRINTFTKSTASLSSSTVGKLGDLTQNAVASMSGHKKNRMEKGFDEKGNPIPAEVYKPGFLNKSMIAFSTIADGIATSGKNILTTSGAAASQVVGHKYGPEAGSIATDLAGGVKNVGLVYIDVAGVSRRAVIKSVAKGMVVGKVRDGGEVIVGGGDGDVLPEQDVKNYQMSGGAGPGDNLSSAGSAYGPQGGEYRPQGGEYRRMGSNAAAPPAYQEYGQKR</sequence>